<evidence type="ECO:0000313" key="2">
    <source>
        <dbReference type="EMBL" id="MCS5726844.1"/>
    </source>
</evidence>
<gene>
    <name evidence="2" type="ORF">N1028_13170</name>
</gene>
<dbReference type="EMBL" id="JANLCK010000007">
    <property type="protein sequence ID" value="MCS5726844.1"/>
    <property type="molecule type" value="Genomic_DNA"/>
</dbReference>
<evidence type="ECO:0000256" key="1">
    <source>
        <dbReference type="SAM" id="Phobius"/>
    </source>
</evidence>
<feature type="transmembrane region" description="Helical" evidence="1">
    <location>
        <begin position="88"/>
        <end position="110"/>
    </location>
</feature>
<accession>A0AA42BVR2</accession>
<keyword evidence="1" id="KW-0472">Membrane</keyword>
<dbReference type="AlphaFoldDB" id="A0AA42BVR2"/>
<evidence type="ECO:0000313" key="3">
    <source>
        <dbReference type="Proteomes" id="UP001165587"/>
    </source>
</evidence>
<dbReference type="RefSeq" id="WP_259529716.1">
    <property type="nucleotide sequence ID" value="NZ_JANLCK010000007.1"/>
</dbReference>
<comment type="caution">
    <text evidence="2">The sequence shown here is derived from an EMBL/GenBank/DDBJ whole genome shotgun (WGS) entry which is preliminary data.</text>
</comment>
<organism evidence="2 3">
    <name type="scientific">Herbiconiux oxytropis</name>
    <dbReference type="NCBI Taxonomy" id="2970915"/>
    <lineage>
        <taxon>Bacteria</taxon>
        <taxon>Bacillati</taxon>
        <taxon>Actinomycetota</taxon>
        <taxon>Actinomycetes</taxon>
        <taxon>Micrococcales</taxon>
        <taxon>Microbacteriaceae</taxon>
        <taxon>Herbiconiux</taxon>
    </lineage>
</organism>
<feature type="transmembrane region" description="Helical" evidence="1">
    <location>
        <begin position="54"/>
        <end position="76"/>
    </location>
</feature>
<feature type="transmembrane region" description="Helical" evidence="1">
    <location>
        <begin position="140"/>
        <end position="158"/>
    </location>
</feature>
<keyword evidence="1" id="KW-0812">Transmembrane</keyword>
<name>A0AA42BVR2_9MICO</name>
<protein>
    <submittedName>
        <fullName evidence="2">Uncharacterized protein</fullName>
    </submittedName>
</protein>
<dbReference type="Proteomes" id="UP001165587">
    <property type="component" value="Unassembled WGS sequence"/>
</dbReference>
<feature type="transmembrane region" description="Helical" evidence="1">
    <location>
        <begin position="27"/>
        <end position="48"/>
    </location>
</feature>
<feature type="transmembrane region" description="Helical" evidence="1">
    <location>
        <begin position="164"/>
        <end position="188"/>
    </location>
</feature>
<feature type="transmembrane region" description="Helical" evidence="1">
    <location>
        <begin position="116"/>
        <end position="133"/>
    </location>
</feature>
<proteinExistence type="predicted"/>
<sequence>MSAHPVRPPRGSTALELDPLGAISARGFLMVVAVASLLSAVGLTITTVDQISSWPLAVAALVFLAAGYAWFVRSAFRFDHGVTSDRYSIAFALVAVATVLNSLSCLGSNIVVRDDWGLVTIGLVLMAAAPFRTYNELGTYTAVASGIAVLLAVLHGFASPGDGIPLPVTVLVAVAPALAMGLASVAYARRLLHGIYAERLQQADDRDAQIDELRRQFVDDDVVGEIGALRSDVVPFLARVRSAGRLTPEDSARAAELAQTLSAAISASRMLDSLGDHVDLLVDESGLSLRMHEDDRATLRTLLVALQDSPHTRPGSVILELLEGESDRFGSVRCASDDVRALRADITPFLRMTRLMFRSASDQVAGEELLVQFDIDRLA</sequence>
<reference evidence="2" key="1">
    <citation type="submission" date="2022-08" db="EMBL/GenBank/DDBJ databases">
        <authorList>
            <person name="Deng Y."/>
            <person name="Han X.-F."/>
            <person name="Zhang Y.-Q."/>
        </authorList>
    </citation>
    <scope>NUCLEOTIDE SEQUENCE</scope>
    <source>
        <strain evidence="2">CPCC 203407</strain>
    </source>
</reference>
<keyword evidence="3" id="KW-1185">Reference proteome</keyword>
<keyword evidence="1" id="KW-1133">Transmembrane helix</keyword>